<dbReference type="PROSITE" id="PS50930">
    <property type="entry name" value="HTH_LYTTR"/>
    <property type="match status" value="1"/>
</dbReference>
<dbReference type="EMBL" id="JACOPQ010000008">
    <property type="protein sequence ID" value="MBC5737612.1"/>
    <property type="molecule type" value="Genomic_DNA"/>
</dbReference>
<dbReference type="Gene3D" id="2.40.50.1020">
    <property type="entry name" value="LytTr DNA-binding domain"/>
    <property type="match status" value="1"/>
</dbReference>
<comment type="function">
    <text evidence="2">May play the central regulatory role in sporulation. It may be an element of the effector pathway responsible for the activation of sporulation genes in response to nutritional stress. Spo0A may act in concert with spo0H (a sigma factor) to control the expression of some genes that are critical to the sporulation process.</text>
</comment>
<dbReference type="PANTHER" id="PTHR37299:SF1">
    <property type="entry name" value="STAGE 0 SPORULATION PROTEIN A HOMOLOG"/>
    <property type="match status" value="1"/>
</dbReference>
<evidence type="ECO:0000313" key="7">
    <source>
        <dbReference type="Proteomes" id="UP000607645"/>
    </source>
</evidence>
<evidence type="ECO:0000256" key="3">
    <source>
        <dbReference type="PROSITE-ProRule" id="PRU00169"/>
    </source>
</evidence>
<dbReference type="AlphaFoldDB" id="A0A8J6M8A0"/>
<accession>A0A8J6M8A0</accession>
<feature type="domain" description="HTH LytTR-type" evidence="5">
    <location>
        <begin position="131"/>
        <end position="204"/>
    </location>
</feature>
<dbReference type="InterPro" id="IPR011006">
    <property type="entry name" value="CheY-like_superfamily"/>
</dbReference>
<dbReference type="Pfam" id="PF00072">
    <property type="entry name" value="Response_reg"/>
    <property type="match status" value="1"/>
</dbReference>
<evidence type="ECO:0000256" key="1">
    <source>
        <dbReference type="ARBA" id="ARBA00018672"/>
    </source>
</evidence>
<dbReference type="SMART" id="SM00448">
    <property type="entry name" value="REC"/>
    <property type="match status" value="1"/>
</dbReference>
<dbReference type="PANTHER" id="PTHR37299">
    <property type="entry name" value="TRANSCRIPTIONAL REGULATOR-RELATED"/>
    <property type="match status" value="1"/>
</dbReference>
<keyword evidence="7" id="KW-1185">Reference proteome</keyword>
<evidence type="ECO:0000313" key="6">
    <source>
        <dbReference type="EMBL" id="MBC5737612.1"/>
    </source>
</evidence>
<feature type="domain" description="Response regulatory" evidence="4">
    <location>
        <begin position="3"/>
        <end position="120"/>
    </location>
</feature>
<dbReference type="Gene3D" id="3.40.50.2300">
    <property type="match status" value="1"/>
</dbReference>
<dbReference type="InterPro" id="IPR001789">
    <property type="entry name" value="Sig_transdc_resp-reg_receiver"/>
</dbReference>
<reference evidence="6" key="1">
    <citation type="submission" date="2020-08" db="EMBL/GenBank/DDBJ databases">
        <title>Genome public.</title>
        <authorList>
            <person name="Liu C."/>
            <person name="Sun Q."/>
        </authorList>
    </citation>
    <scope>NUCLEOTIDE SEQUENCE</scope>
    <source>
        <strain evidence="6">NSJ-52</strain>
    </source>
</reference>
<proteinExistence type="predicted"/>
<gene>
    <name evidence="6" type="ORF">H8S62_11415</name>
</gene>
<keyword evidence="3" id="KW-0597">Phosphoprotein</keyword>
<name>A0A8J6M8A0_9FIRM</name>
<dbReference type="GO" id="GO:0003677">
    <property type="term" value="F:DNA binding"/>
    <property type="evidence" value="ECO:0007669"/>
    <property type="project" value="InterPro"/>
</dbReference>
<dbReference type="PROSITE" id="PS50110">
    <property type="entry name" value="RESPONSE_REGULATORY"/>
    <property type="match status" value="1"/>
</dbReference>
<evidence type="ECO:0000256" key="2">
    <source>
        <dbReference type="ARBA" id="ARBA00024867"/>
    </source>
</evidence>
<feature type="modified residue" description="4-aspartylphosphate" evidence="3">
    <location>
        <position position="57"/>
    </location>
</feature>
<organism evidence="6 7">
    <name type="scientific">Lawsonibacter faecis</name>
    <dbReference type="NCBI Taxonomy" id="2763052"/>
    <lineage>
        <taxon>Bacteria</taxon>
        <taxon>Bacillati</taxon>
        <taxon>Bacillota</taxon>
        <taxon>Clostridia</taxon>
        <taxon>Eubacteriales</taxon>
        <taxon>Oscillospiraceae</taxon>
        <taxon>Lawsonibacter</taxon>
    </lineage>
</organism>
<dbReference type="Pfam" id="PF04397">
    <property type="entry name" value="LytTR"/>
    <property type="match status" value="1"/>
</dbReference>
<dbReference type="InterPro" id="IPR046947">
    <property type="entry name" value="LytR-like"/>
</dbReference>
<protein>
    <recommendedName>
        <fullName evidence="1">Stage 0 sporulation protein A homolog</fullName>
    </recommendedName>
</protein>
<dbReference type="InterPro" id="IPR007492">
    <property type="entry name" value="LytTR_DNA-bd_dom"/>
</dbReference>
<comment type="caution">
    <text evidence="6">The sequence shown here is derived from an EMBL/GenBank/DDBJ whole genome shotgun (WGS) entry which is preliminary data.</text>
</comment>
<dbReference type="SUPFAM" id="SSF52172">
    <property type="entry name" value="CheY-like"/>
    <property type="match status" value="1"/>
</dbReference>
<dbReference type="GO" id="GO:0000156">
    <property type="term" value="F:phosphorelay response regulator activity"/>
    <property type="evidence" value="ECO:0007669"/>
    <property type="project" value="InterPro"/>
</dbReference>
<evidence type="ECO:0000259" key="5">
    <source>
        <dbReference type="PROSITE" id="PS50930"/>
    </source>
</evidence>
<evidence type="ECO:0000259" key="4">
    <source>
        <dbReference type="PROSITE" id="PS50110"/>
    </source>
</evidence>
<dbReference type="SMART" id="SM00850">
    <property type="entry name" value="LytTR"/>
    <property type="match status" value="1"/>
</dbReference>
<dbReference type="Proteomes" id="UP000607645">
    <property type="component" value="Unassembled WGS sequence"/>
</dbReference>
<sequence>MIRVAIVDDEAQVRAELEQYLRQYGKGCGVDFFVRSFKNGIALLNEEQLNFDIVFLDVEMPYMNGIETARNLRQSNSVCALVFITNMAQYAIAGYEVDAMDYVVKPVTYEVFAFKMKRVLERVALNESKSLSVKTRDGFVYLDVQDIYYIEVTGHELRYHTARGVLSVWGALSEAERRLEHDGFYRCNSCYLINLRYVSAVEEDSAVVRGDRLRISGPRKKGFYHAMMQYMKR</sequence>
<dbReference type="RefSeq" id="WP_186919420.1">
    <property type="nucleotide sequence ID" value="NZ_JACOPQ010000008.1"/>
</dbReference>